<dbReference type="PANTHER" id="PTHR31394">
    <property type="entry name" value="TRANSMEMBRANE PROTEIN 199"/>
    <property type="match status" value="1"/>
</dbReference>
<feature type="transmembrane region" description="Helical" evidence="6">
    <location>
        <begin position="114"/>
        <end position="133"/>
    </location>
</feature>
<dbReference type="HOGENOM" id="CLU_1295072_0_0_1"/>
<dbReference type="EMBL" id="KE503208">
    <property type="protein sequence ID" value="EPX70426.1"/>
    <property type="molecule type" value="Genomic_DNA"/>
</dbReference>
<proteinExistence type="predicted"/>
<dbReference type="eggNOG" id="ENOG502REUZ">
    <property type="taxonomic scope" value="Eukaryota"/>
</dbReference>
<evidence type="ECO:0000256" key="1">
    <source>
        <dbReference type="ARBA" id="ARBA00004477"/>
    </source>
</evidence>
<evidence type="ECO:0000313" key="7">
    <source>
        <dbReference type="EMBL" id="EPX70426.1"/>
    </source>
</evidence>
<name>S9PMD3_SCHOY</name>
<dbReference type="PANTHER" id="PTHR31394:SF1">
    <property type="entry name" value="TRANSMEMBRANE PROTEIN 199"/>
    <property type="match status" value="1"/>
</dbReference>
<evidence type="ECO:0000313" key="8">
    <source>
        <dbReference type="Proteomes" id="UP000016088"/>
    </source>
</evidence>
<dbReference type="GO" id="GO:0005789">
    <property type="term" value="C:endoplasmic reticulum membrane"/>
    <property type="evidence" value="ECO:0007669"/>
    <property type="project" value="UniProtKB-SubCell"/>
</dbReference>
<evidence type="ECO:0000256" key="4">
    <source>
        <dbReference type="ARBA" id="ARBA00022989"/>
    </source>
</evidence>
<keyword evidence="2 6" id="KW-0812">Transmembrane</keyword>
<comment type="subcellular location">
    <subcellularLocation>
        <location evidence="1">Endoplasmic reticulum membrane</location>
        <topology evidence="1">Multi-pass membrane protein</topology>
    </subcellularLocation>
</comment>
<keyword evidence="4 6" id="KW-1133">Transmembrane helix</keyword>
<sequence>MVTYQLTDQQKGELQIQDSIIDGKQLKECLSKLRKENKDVDLKSYMRGIQLSSFCVPRFDHHDQHDASQDKIGIHELREKSLYDGIQLLPSMAGISPDSQLLEKAENKKAKNQLSAIINIFFTVVGSTFAVWYCTSSFQIEKRVALCGISSLLVLIADTFLYIRFLSLPPVQPPKHTKGEIVYTWSTNDPLSEDDEILSFLNGPTPIKEKKNS</sequence>
<evidence type="ECO:0000256" key="5">
    <source>
        <dbReference type="ARBA" id="ARBA00023136"/>
    </source>
</evidence>
<evidence type="ECO:0000256" key="2">
    <source>
        <dbReference type="ARBA" id="ARBA00022692"/>
    </source>
</evidence>
<dbReference type="GO" id="GO:0070072">
    <property type="term" value="P:vacuolar proton-transporting V-type ATPase complex assembly"/>
    <property type="evidence" value="ECO:0007669"/>
    <property type="project" value="InterPro"/>
</dbReference>
<dbReference type="Pfam" id="PF11712">
    <property type="entry name" value="Vma12"/>
    <property type="match status" value="1"/>
</dbReference>
<dbReference type="AlphaFoldDB" id="S9PMD3"/>
<dbReference type="RefSeq" id="XP_013020825.1">
    <property type="nucleotide sequence ID" value="XM_013165371.1"/>
</dbReference>
<keyword evidence="5 6" id="KW-0472">Membrane</keyword>
<keyword evidence="8" id="KW-1185">Reference proteome</keyword>
<accession>S9PMD3</accession>
<reference evidence="7 8" key="1">
    <citation type="journal article" date="2011" name="Science">
        <title>Comparative functional genomics of the fission yeasts.</title>
        <authorList>
            <person name="Rhind N."/>
            <person name="Chen Z."/>
            <person name="Yassour M."/>
            <person name="Thompson D.A."/>
            <person name="Haas B.J."/>
            <person name="Habib N."/>
            <person name="Wapinski I."/>
            <person name="Roy S."/>
            <person name="Lin M.F."/>
            <person name="Heiman D.I."/>
            <person name="Young S.K."/>
            <person name="Furuya K."/>
            <person name="Guo Y."/>
            <person name="Pidoux A."/>
            <person name="Chen H.M."/>
            <person name="Robbertse B."/>
            <person name="Goldberg J.M."/>
            <person name="Aoki K."/>
            <person name="Bayne E.H."/>
            <person name="Berlin A.M."/>
            <person name="Desjardins C.A."/>
            <person name="Dobbs E."/>
            <person name="Dukaj L."/>
            <person name="Fan L."/>
            <person name="FitzGerald M.G."/>
            <person name="French C."/>
            <person name="Gujja S."/>
            <person name="Hansen K."/>
            <person name="Keifenheim D."/>
            <person name="Levin J.Z."/>
            <person name="Mosher R.A."/>
            <person name="Mueller C.A."/>
            <person name="Pfiffner J."/>
            <person name="Priest M."/>
            <person name="Russ C."/>
            <person name="Smialowska A."/>
            <person name="Swoboda P."/>
            <person name="Sykes S.M."/>
            <person name="Vaughn M."/>
            <person name="Vengrova S."/>
            <person name="Yoder R."/>
            <person name="Zeng Q."/>
            <person name="Allshire R."/>
            <person name="Baulcombe D."/>
            <person name="Birren B.W."/>
            <person name="Brown W."/>
            <person name="Ekwall K."/>
            <person name="Kellis M."/>
            <person name="Leatherwood J."/>
            <person name="Levin H."/>
            <person name="Margalit H."/>
            <person name="Martienssen R."/>
            <person name="Nieduszynski C.A."/>
            <person name="Spatafora J.W."/>
            <person name="Friedman N."/>
            <person name="Dalgaard J.Z."/>
            <person name="Baumann P."/>
            <person name="Niki H."/>
            <person name="Regev A."/>
            <person name="Nusbaum C."/>
        </authorList>
    </citation>
    <scope>NUCLEOTIDE SEQUENCE [LARGE SCALE GENOMIC DNA]</scope>
    <source>
        <strain evidence="8">yFS286</strain>
    </source>
</reference>
<organism evidence="7 8">
    <name type="scientific">Schizosaccharomyces octosporus (strain yFS286)</name>
    <name type="common">Fission yeast</name>
    <name type="synonym">Octosporomyces octosporus</name>
    <dbReference type="NCBI Taxonomy" id="483514"/>
    <lineage>
        <taxon>Eukaryota</taxon>
        <taxon>Fungi</taxon>
        <taxon>Dikarya</taxon>
        <taxon>Ascomycota</taxon>
        <taxon>Taphrinomycotina</taxon>
        <taxon>Schizosaccharomycetes</taxon>
        <taxon>Schizosaccharomycetales</taxon>
        <taxon>Schizosaccharomycetaceae</taxon>
        <taxon>Schizosaccharomyces</taxon>
    </lineage>
</organism>
<feature type="transmembrane region" description="Helical" evidence="6">
    <location>
        <begin position="145"/>
        <end position="165"/>
    </location>
</feature>
<dbReference type="VEuPathDB" id="FungiDB:SOCG_04779"/>
<dbReference type="InterPro" id="IPR021013">
    <property type="entry name" value="ATPase_Vma12"/>
</dbReference>
<dbReference type="OrthoDB" id="19981at2759"/>
<dbReference type="Proteomes" id="UP000016088">
    <property type="component" value="Unassembled WGS sequence"/>
</dbReference>
<evidence type="ECO:0000256" key="6">
    <source>
        <dbReference type="SAM" id="Phobius"/>
    </source>
</evidence>
<keyword evidence="3" id="KW-0256">Endoplasmic reticulum</keyword>
<evidence type="ECO:0000256" key="3">
    <source>
        <dbReference type="ARBA" id="ARBA00022824"/>
    </source>
</evidence>
<dbReference type="OMA" id="AVWYCTS"/>
<dbReference type="GeneID" id="25033741"/>
<protein>
    <submittedName>
        <fullName evidence="7">Endoplasmic reticulum membrane protein</fullName>
    </submittedName>
</protein>
<gene>
    <name evidence="7" type="ORF">SOCG_04779</name>
</gene>